<dbReference type="EMBL" id="CM031821">
    <property type="protein sequence ID" value="KAG6631624.1"/>
    <property type="molecule type" value="Genomic_DNA"/>
</dbReference>
<gene>
    <name evidence="3" type="ORF">CIPAW_13G103800</name>
    <name evidence="4" type="ORF">I3842_13G102700</name>
</gene>
<keyword evidence="2" id="KW-0812">Transmembrane</keyword>
<keyword evidence="5" id="KW-1185">Reference proteome</keyword>
<evidence type="ECO:0000313" key="5">
    <source>
        <dbReference type="Proteomes" id="UP000811609"/>
    </source>
</evidence>
<keyword evidence="2" id="KW-0472">Membrane</keyword>
<reference evidence="4" key="2">
    <citation type="submission" date="2021-01" db="EMBL/GenBank/DDBJ databases">
        <authorList>
            <person name="Lovell J.T."/>
            <person name="Bentley N."/>
            <person name="Bhattarai G."/>
            <person name="Jenkins J.W."/>
            <person name="Sreedasyam A."/>
            <person name="Alarcon Y."/>
            <person name="Bock C."/>
            <person name="Boston L."/>
            <person name="Carlson J."/>
            <person name="Cervantes K."/>
            <person name="Clermont K."/>
            <person name="Krom N."/>
            <person name="Kubenka K."/>
            <person name="Mamidi S."/>
            <person name="Mattison C."/>
            <person name="Monteros M."/>
            <person name="Pisani C."/>
            <person name="Plott C."/>
            <person name="Rajasekar S."/>
            <person name="Rhein H.S."/>
            <person name="Rohla C."/>
            <person name="Song M."/>
            <person name="Hilaire R.S."/>
            <person name="Shu S."/>
            <person name="Wells L."/>
            <person name="Wang X."/>
            <person name="Webber J."/>
            <person name="Heerema R.J."/>
            <person name="Klein P."/>
            <person name="Conner P."/>
            <person name="Grauke L."/>
            <person name="Grimwood J."/>
            <person name="Schmutz J."/>
            <person name="Randall J.J."/>
        </authorList>
    </citation>
    <scope>NUCLEOTIDE SEQUENCE</scope>
    <source>
        <tissue evidence="4">Leaf</tissue>
    </source>
</reference>
<accession>A0A8T1NR10</accession>
<feature type="region of interest" description="Disordered" evidence="1">
    <location>
        <begin position="25"/>
        <end position="56"/>
    </location>
</feature>
<dbReference type="PANTHER" id="PTHR34189">
    <property type="entry name" value="TRANSMEMBRANE PROTEIN"/>
    <property type="match status" value="1"/>
</dbReference>
<dbReference type="EMBL" id="CM031837">
    <property type="protein sequence ID" value="KAG6681628.1"/>
    <property type="molecule type" value="Genomic_DNA"/>
</dbReference>
<dbReference type="Proteomes" id="UP000811609">
    <property type="component" value="Chromosome 13"/>
</dbReference>
<dbReference type="AlphaFoldDB" id="A0A8T1NR10"/>
<proteinExistence type="predicted"/>
<sequence>MLQSSSSSSSRGLDEGYLINVGQQPHVKRSPIRRKDDTGGCLPLYNPGSPKRETPRSRTRVAEKWIHVIPVIVLLCFFILWWFSYTVNITFKDGKITSIHRIERSAPVNDTQIDLLVLAVATSSIASVPLNLISNDEAEVHPASKTD</sequence>
<evidence type="ECO:0000256" key="2">
    <source>
        <dbReference type="SAM" id="Phobius"/>
    </source>
</evidence>
<dbReference type="OrthoDB" id="1191655at2759"/>
<evidence type="ECO:0000313" key="4">
    <source>
        <dbReference type="EMBL" id="KAG6681628.1"/>
    </source>
</evidence>
<keyword evidence="2" id="KW-1133">Transmembrane helix</keyword>
<dbReference type="Proteomes" id="UP000811246">
    <property type="component" value="Chromosome 13"/>
</dbReference>
<organism evidence="3 5">
    <name type="scientific">Carya illinoinensis</name>
    <name type="common">Pecan</name>
    <dbReference type="NCBI Taxonomy" id="32201"/>
    <lineage>
        <taxon>Eukaryota</taxon>
        <taxon>Viridiplantae</taxon>
        <taxon>Streptophyta</taxon>
        <taxon>Embryophyta</taxon>
        <taxon>Tracheophyta</taxon>
        <taxon>Spermatophyta</taxon>
        <taxon>Magnoliopsida</taxon>
        <taxon>eudicotyledons</taxon>
        <taxon>Gunneridae</taxon>
        <taxon>Pentapetalae</taxon>
        <taxon>rosids</taxon>
        <taxon>fabids</taxon>
        <taxon>Fagales</taxon>
        <taxon>Juglandaceae</taxon>
        <taxon>Carya</taxon>
    </lineage>
</organism>
<protein>
    <recommendedName>
        <fullName evidence="6">Transmembrane protein</fullName>
    </recommendedName>
</protein>
<name>A0A8T1NR10_CARIL</name>
<reference evidence="3" key="1">
    <citation type="submission" date="2020-12" db="EMBL/GenBank/DDBJ databases">
        <title>WGS assembly of Carya illinoinensis cv. Pawnee.</title>
        <authorList>
            <person name="Platts A."/>
            <person name="Shu S."/>
            <person name="Wright S."/>
            <person name="Barry K."/>
            <person name="Edger P."/>
            <person name="Pires J.C."/>
            <person name="Schmutz J."/>
        </authorList>
    </citation>
    <scope>NUCLEOTIDE SEQUENCE</scope>
    <source>
        <tissue evidence="3">Leaf</tissue>
    </source>
</reference>
<feature type="transmembrane region" description="Helical" evidence="2">
    <location>
        <begin position="65"/>
        <end position="83"/>
    </location>
</feature>
<evidence type="ECO:0000313" key="3">
    <source>
        <dbReference type="EMBL" id="KAG6631624.1"/>
    </source>
</evidence>
<comment type="caution">
    <text evidence="3">The sequence shown here is derived from an EMBL/GenBank/DDBJ whole genome shotgun (WGS) entry which is preliminary data.</text>
</comment>
<evidence type="ECO:0000256" key="1">
    <source>
        <dbReference type="SAM" id="MobiDB-lite"/>
    </source>
</evidence>
<dbReference type="PANTHER" id="PTHR34189:SF18">
    <property type="entry name" value="SERINE_THREONINE-KINASE RLCKVII PROTEIN"/>
    <property type="match status" value="1"/>
</dbReference>
<evidence type="ECO:0008006" key="6">
    <source>
        <dbReference type="Google" id="ProtNLM"/>
    </source>
</evidence>